<organism evidence="1 2">
    <name type="scientific">Lecanicillium saksenae</name>
    <dbReference type="NCBI Taxonomy" id="468837"/>
    <lineage>
        <taxon>Eukaryota</taxon>
        <taxon>Fungi</taxon>
        <taxon>Dikarya</taxon>
        <taxon>Ascomycota</taxon>
        <taxon>Pezizomycotina</taxon>
        <taxon>Sordariomycetes</taxon>
        <taxon>Hypocreomycetidae</taxon>
        <taxon>Hypocreales</taxon>
        <taxon>Cordycipitaceae</taxon>
        <taxon>Lecanicillium</taxon>
    </lineage>
</organism>
<accession>A0ACC1QN97</accession>
<name>A0ACC1QN97_9HYPO</name>
<keyword evidence="2" id="KW-1185">Reference proteome</keyword>
<comment type="caution">
    <text evidence="1">The sequence shown here is derived from an EMBL/GenBank/DDBJ whole genome shotgun (WGS) entry which is preliminary data.</text>
</comment>
<proteinExistence type="predicted"/>
<evidence type="ECO:0000313" key="2">
    <source>
        <dbReference type="Proteomes" id="UP001148737"/>
    </source>
</evidence>
<protein>
    <submittedName>
        <fullName evidence="1">Uncharacterized protein</fullName>
    </submittedName>
</protein>
<dbReference type="EMBL" id="JANAKD010000996">
    <property type="protein sequence ID" value="KAJ3484852.1"/>
    <property type="molecule type" value="Genomic_DNA"/>
</dbReference>
<dbReference type="Proteomes" id="UP001148737">
    <property type="component" value="Unassembled WGS sequence"/>
</dbReference>
<evidence type="ECO:0000313" key="1">
    <source>
        <dbReference type="EMBL" id="KAJ3484852.1"/>
    </source>
</evidence>
<reference evidence="1" key="1">
    <citation type="submission" date="2022-07" db="EMBL/GenBank/DDBJ databases">
        <title>Genome Sequence of Lecanicillium saksenae.</title>
        <authorList>
            <person name="Buettner E."/>
        </authorList>
    </citation>
    <scope>NUCLEOTIDE SEQUENCE</scope>
    <source>
        <strain evidence="1">VT-O1</strain>
    </source>
</reference>
<gene>
    <name evidence="1" type="ORF">NLG97_g6958</name>
</gene>
<sequence length="789" mass="86411">MNNSNRHGRRRRRRSYSKARRWRKFNSRKNHRRDRGCQTDDDRGASNPPGPVIRIVDQRSDAATASCKIFLIDEGFCAVAPFELTKHVFNVASRILDLQPRREGSYNVFVAPANAQASSYAETQLNSGNMPSFQAIWENHIAMAQSQTPQAQQQQQQQHREEMVEDGEEDEDDSGGRSAARGPREKYVPATPTIIATFKTIMRGPQQLLAAASASLLISSPAIAGSVDYVVVGGGTSGLLVANRLSRDAGTTVALIDPGSDERENPIVKSPNDWLKIFGDYVAEPHVSVEQPHANNRTLTFYSGRGIGGTSLINGMTYLRGDKSEFDSWEKLGNKGWNWDSMVKYYKKLEGFVTPEQWQVDAGATFEPVAHGFGGDLHTCFNPKLLKGSWYNTTIEAWTSLGVAKIKDVNSGSVRGFDVWPQTIDAKTNTRWDAASAFYWPVHAQRRNLHLINGTASRLLWDEKKTKHDEVRASGVEYTSANGSLVQLSANKQVILAAGALRTPLILENSGIGQAARLKSNSISVVVDLPGVGENLVDNPLTPYVYKSDVIADGYTPYSTFLTAHDLFGNSMSQTASYVKGQISSWAKQVVNRSNGALDASAIEKLMYVQHDVIFKKNATIVEIVQSAQDGALSGAAWNLLPFSRGSIHISGKGISKYALDPQFLAVDYDLDTTIAIGKAVRSFYNSSQIRPHVTGYLNPTADQLPENPSEDDWRKFIPSAVGPNNHPLGTASMMARDLGGVVDPKLKVYGTANVRVVDASVVPTQLSGHLTATIYAIAERASEFIVGF</sequence>